<gene>
    <name evidence="1" type="ORF">BS47DRAFT_1481671</name>
</gene>
<dbReference type="InterPro" id="IPR036610">
    <property type="entry name" value="PEBP-like_sf"/>
</dbReference>
<protein>
    <recommendedName>
        <fullName evidence="3">PEBP-like protein</fullName>
    </recommendedName>
</protein>
<sequence>MPTTLVHWTLMVPSPIRPPPYAGPAPPFGTGPHRYTVLPYAQLSDFTAPLTRTPNSGVHLIKAD</sequence>
<name>A0A9P6DZ23_9AGAM</name>
<accession>A0A9P6DZ23</accession>
<keyword evidence="2" id="KW-1185">Reference proteome</keyword>
<dbReference type="AlphaFoldDB" id="A0A9P6DZ23"/>
<reference evidence="1" key="1">
    <citation type="journal article" date="2020" name="Nat. Commun.">
        <title>Large-scale genome sequencing of mycorrhizal fungi provides insights into the early evolution of symbiotic traits.</title>
        <authorList>
            <person name="Miyauchi S."/>
            <person name="Kiss E."/>
            <person name="Kuo A."/>
            <person name="Drula E."/>
            <person name="Kohler A."/>
            <person name="Sanchez-Garcia M."/>
            <person name="Morin E."/>
            <person name="Andreopoulos B."/>
            <person name="Barry K.W."/>
            <person name="Bonito G."/>
            <person name="Buee M."/>
            <person name="Carver A."/>
            <person name="Chen C."/>
            <person name="Cichocki N."/>
            <person name="Clum A."/>
            <person name="Culley D."/>
            <person name="Crous P.W."/>
            <person name="Fauchery L."/>
            <person name="Girlanda M."/>
            <person name="Hayes R.D."/>
            <person name="Keri Z."/>
            <person name="LaButti K."/>
            <person name="Lipzen A."/>
            <person name="Lombard V."/>
            <person name="Magnuson J."/>
            <person name="Maillard F."/>
            <person name="Murat C."/>
            <person name="Nolan M."/>
            <person name="Ohm R.A."/>
            <person name="Pangilinan J."/>
            <person name="Pereira M.F."/>
            <person name="Perotto S."/>
            <person name="Peter M."/>
            <person name="Pfister S."/>
            <person name="Riley R."/>
            <person name="Sitrit Y."/>
            <person name="Stielow J.B."/>
            <person name="Szollosi G."/>
            <person name="Zifcakova L."/>
            <person name="Stursova M."/>
            <person name="Spatafora J.W."/>
            <person name="Tedersoo L."/>
            <person name="Vaario L.M."/>
            <person name="Yamada A."/>
            <person name="Yan M."/>
            <person name="Wang P."/>
            <person name="Xu J."/>
            <person name="Bruns T."/>
            <person name="Baldrian P."/>
            <person name="Vilgalys R."/>
            <person name="Dunand C."/>
            <person name="Henrissat B."/>
            <person name="Grigoriev I.V."/>
            <person name="Hibbett D."/>
            <person name="Nagy L.G."/>
            <person name="Martin F.M."/>
        </authorList>
    </citation>
    <scope>NUCLEOTIDE SEQUENCE</scope>
    <source>
        <strain evidence="1">UP504</strain>
    </source>
</reference>
<dbReference type="Gene3D" id="3.90.280.10">
    <property type="entry name" value="PEBP-like"/>
    <property type="match status" value="1"/>
</dbReference>
<evidence type="ECO:0000313" key="2">
    <source>
        <dbReference type="Proteomes" id="UP000886523"/>
    </source>
</evidence>
<feature type="non-terminal residue" evidence="1">
    <location>
        <position position="64"/>
    </location>
</feature>
<dbReference type="EMBL" id="MU128914">
    <property type="protein sequence ID" value="KAF9520101.1"/>
    <property type="molecule type" value="Genomic_DNA"/>
</dbReference>
<comment type="caution">
    <text evidence="1">The sequence shown here is derived from an EMBL/GenBank/DDBJ whole genome shotgun (WGS) entry which is preliminary data.</text>
</comment>
<proteinExistence type="predicted"/>
<dbReference type="SUPFAM" id="SSF49777">
    <property type="entry name" value="PEBP-like"/>
    <property type="match status" value="1"/>
</dbReference>
<organism evidence="1 2">
    <name type="scientific">Hydnum rufescens UP504</name>
    <dbReference type="NCBI Taxonomy" id="1448309"/>
    <lineage>
        <taxon>Eukaryota</taxon>
        <taxon>Fungi</taxon>
        <taxon>Dikarya</taxon>
        <taxon>Basidiomycota</taxon>
        <taxon>Agaricomycotina</taxon>
        <taxon>Agaricomycetes</taxon>
        <taxon>Cantharellales</taxon>
        <taxon>Hydnaceae</taxon>
        <taxon>Hydnum</taxon>
    </lineage>
</organism>
<dbReference type="Proteomes" id="UP000886523">
    <property type="component" value="Unassembled WGS sequence"/>
</dbReference>
<evidence type="ECO:0000313" key="1">
    <source>
        <dbReference type="EMBL" id="KAF9520101.1"/>
    </source>
</evidence>
<evidence type="ECO:0008006" key="3">
    <source>
        <dbReference type="Google" id="ProtNLM"/>
    </source>
</evidence>